<gene>
    <name evidence="1" type="ORF">M438DRAFT_157209</name>
</gene>
<dbReference type="HOGENOM" id="CLU_2236069_0_0_1"/>
<name>A0A074YIQ2_AURPU</name>
<protein>
    <submittedName>
        <fullName evidence="1">Uncharacterized protein</fullName>
    </submittedName>
</protein>
<accession>A0A074YIQ2</accession>
<evidence type="ECO:0000313" key="1">
    <source>
        <dbReference type="EMBL" id="KEQ86771.1"/>
    </source>
</evidence>
<keyword evidence="2" id="KW-1185">Reference proteome</keyword>
<dbReference type="GeneID" id="40741324"/>
<dbReference type="RefSeq" id="XP_029762958.1">
    <property type="nucleotide sequence ID" value="XM_029899018.1"/>
</dbReference>
<dbReference type="AlphaFoldDB" id="A0A074YIQ2"/>
<organism evidence="1 2">
    <name type="scientific">Aureobasidium pullulans EXF-150</name>
    <dbReference type="NCBI Taxonomy" id="1043002"/>
    <lineage>
        <taxon>Eukaryota</taxon>
        <taxon>Fungi</taxon>
        <taxon>Dikarya</taxon>
        <taxon>Ascomycota</taxon>
        <taxon>Pezizomycotina</taxon>
        <taxon>Dothideomycetes</taxon>
        <taxon>Dothideomycetidae</taxon>
        <taxon>Dothideales</taxon>
        <taxon>Saccotheciaceae</taxon>
        <taxon>Aureobasidium</taxon>
    </lineage>
</organism>
<reference evidence="1 2" key="1">
    <citation type="journal article" date="2014" name="BMC Genomics">
        <title>Genome sequencing of four Aureobasidium pullulans varieties: biotechnological potential, stress tolerance, and description of new species.</title>
        <authorList>
            <person name="Gostin Ar C."/>
            <person name="Ohm R.A."/>
            <person name="Kogej T."/>
            <person name="Sonjak S."/>
            <person name="Turk M."/>
            <person name="Zajc J."/>
            <person name="Zalar P."/>
            <person name="Grube M."/>
            <person name="Sun H."/>
            <person name="Han J."/>
            <person name="Sharma A."/>
            <person name="Chiniquy J."/>
            <person name="Ngan C.Y."/>
            <person name="Lipzen A."/>
            <person name="Barry K."/>
            <person name="Grigoriev I.V."/>
            <person name="Gunde-Cimerman N."/>
        </authorList>
    </citation>
    <scope>NUCLEOTIDE SEQUENCE [LARGE SCALE GENOMIC DNA]</scope>
    <source>
        <strain evidence="1 2">EXF-150</strain>
    </source>
</reference>
<dbReference type="Proteomes" id="UP000030706">
    <property type="component" value="Unassembled WGS sequence"/>
</dbReference>
<evidence type="ECO:0000313" key="2">
    <source>
        <dbReference type="Proteomes" id="UP000030706"/>
    </source>
</evidence>
<sequence>MCKVSPSSIRIRELFMSNRLTTAPTKAVAYIVTKIEGIPHPAERATTSIRTSPVKLNDFATYDLTHSLAVYSRQYNSPRALTQDPSNPTPTSSLQNSVFPCSCGF</sequence>
<dbReference type="EMBL" id="KL584977">
    <property type="protein sequence ID" value="KEQ86771.1"/>
    <property type="molecule type" value="Genomic_DNA"/>
</dbReference>
<proteinExistence type="predicted"/>